<comment type="caution">
    <text evidence="1">The sequence shown here is derived from an EMBL/GenBank/DDBJ whole genome shotgun (WGS) entry which is preliminary data.</text>
</comment>
<dbReference type="EMBL" id="CM047948">
    <property type="protein sequence ID" value="KAI9896272.1"/>
    <property type="molecule type" value="Genomic_DNA"/>
</dbReference>
<keyword evidence="2" id="KW-1185">Reference proteome</keyword>
<accession>A0ACC0UQQ8</accession>
<organism evidence="1 2">
    <name type="scientific">Trichothecium roseum</name>
    <dbReference type="NCBI Taxonomy" id="47278"/>
    <lineage>
        <taxon>Eukaryota</taxon>
        <taxon>Fungi</taxon>
        <taxon>Dikarya</taxon>
        <taxon>Ascomycota</taxon>
        <taxon>Pezizomycotina</taxon>
        <taxon>Sordariomycetes</taxon>
        <taxon>Hypocreomycetidae</taxon>
        <taxon>Hypocreales</taxon>
        <taxon>Hypocreales incertae sedis</taxon>
        <taxon>Trichothecium</taxon>
    </lineage>
</organism>
<gene>
    <name evidence="1" type="ORF">N3K66_008444</name>
</gene>
<protein>
    <submittedName>
        <fullName evidence="1">Uncharacterized protein</fullName>
    </submittedName>
</protein>
<proteinExistence type="predicted"/>
<name>A0ACC0UQQ8_9HYPO</name>
<dbReference type="Proteomes" id="UP001163324">
    <property type="component" value="Chromosome 9"/>
</dbReference>
<reference evidence="1" key="1">
    <citation type="submission" date="2022-10" db="EMBL/GenBank/DDBJ databases">
        <title>Complete Genome of Trichothecium roseum strain YXFP-22015, a Plant Pathogen Isolated from Citrus.</title>
        <authorList>
            <person name="Wang Y."/>
            <person name="Zhu L."/>
        </authorList>
    </citation>
    <scope>NUCLEOTIDE SEQUENCE</scope>
    <source>
        <strain evidence="1">YXFP-22015</strain>
    </source>
</reference>
<sequence length="273" mass="30540">MVRRLTPGVDYLESLTKPNVQVVYGEITEITERGCLCDDGKEYPVDVLICATGFDTTFRPRFPVINPAGENLQDKWSREPESYMGVAASGFPNYFVFLGPNCPIGNGPVLSAVEAQADWMCRVVDRYQTDNISRITPKEEAVRDFVEYKDQFMRGTVWADGCRSWYKGGKVDGPVTALWPGSALHYIEHMRDVRWDDLEVVYSGNRYLSLGNGYSQTELDPEADLGYYIAEKDEGPPLTTAGRRRLLTRTGGVTRTGRVSVKEGDDGAPRSKL</sequence>
<evidence type="ECO:0000313" key="1">
    <source>
        <dbReference type="EMBL" id="KAI9896272.1"/>
    </source>
</evidence>
<evidence type="ECO:0000313" key="2">
    <source>
        <dbReference type="Proteomes" id="UP001163324"/>
    </source>
</evidence>